<name>A0A8A3NWT0_9HELO</name>
<organism evidence="2 3">
    <name type="scientific">Monilinia vaccinii-corymbosi</name>
    <dbReference type="NCBI Taxonomy" id="61207"/>
    <lineage>
        <taxon>Eukaryota</taxon>
        <taxon>Fungi</taxon>
        <taxon>Dikarya</taxon>
        <taxon>Ascomycota</taxon>
        <taxon>Pezizomycotina</taxon>
        <taxon>Leotiomycetes</taxon>
        <taxon>Helotiales</taxon>
        <taxon>Sclerotiniaceae</taxon>
        <taxon>Monilinia</taxon>
    </lineage>
</organism>
<dbReference type="OrthoDB" id="3561202at2759"/>
<feature type="compositionally biased region" description="Polar residues" evidence="1">
    <location>
        <begin position="1"/>
        <end position="34"/>
    </location>
</feature>
<protein>
    <submittedName>
        <fullName evidence="2">Uncharacterized protein</fullName>
    </submittedName>
</protein>
<dbReference type="AlphaFoldDB" id="A0A8A3NWT0"/>
<feature type="compositionally biased region" description="Polar residues" evidence="1">
    <location>
        <begin position="124"/>
        <end position="160"/>
    </location>
</feature>
<proteinExistence type="predicted"/>
<feature type="compositionally biased region" description="Basic residues" evidence="1">
    <location>
        <begin position="286"/>
        <end position="295"/>
    </location>
</feature>
<feature type="compositionally biased region" description="Basic and acidic residues" evidence="1">
    <location>
        <begin position="38"/>
        <end position="48"/>
    </location>
</feature>
<feature type="compositionally biased region" description="Basic and acidic residues" evidence="1">
    <location>
        <begin position="55"/>
        <end position="75"/>
    </location>
</feature>
<accession>A0A8A3NWT0</accession>
<feature type="region of interest" description="Disordered" evidence="1">
    <location>
        <begin position="117"/>
        <end position="209"/>
    </location>
</feature>
<feature type="region of interest" description="Disordered" evidence="1">
    <location>
        <begin position="1"/>
        <end position="86"/>
    </location>
</feature>
<reference evidence="2" key="1">
    <citation type="submission" date="2020-10" db="EMBL/GenBank/DDBJ databases">
        <title>Genome Sequence of Monilinia vaccinii-corymbosi Sheds Light on Mummy Berry Disease Infection of Blueberry and Mating Type.</title>
        <authorList>
            <person name="Yow A.G."/>
            <person name="Zhang Y."/>
            <person name="Bansal K."/>
            <person name="Eacker S.M."/>
            <person name="Sullivan S."/>
            <person name="Liachko I."/>
            <person name="Cubeta M.A."/>
            <person name="Rollins J.A."/>
            <person name="Ashrafi H."/>
        </authorList>
    </citation>
    <scope>NUCLEOTIDE SEQUENCE</scope>
    <source>
        <strain evidence="2">RL-1</strain>
    </source>
</reference>
<feature type="compositionally biased region" description="Polar residues" evidence="1">
    <location>
        <begin position="500"/>
        <end position="510"/>
    </location>
</feature>
<feature type="region of interest" description="Disordered" evidence="1">
    <location>
        <begin position="259"/>
        <end position="295"/>
    </location>
</feature>
<evidence type="ECO:0000313" key="2">
    <source>
        <dbReference type="EMBL" id="QSZ28912.1"/>
    </source>
</evidence>
<feature type="region of interest" description="Disordered" evidence="1">
    <location>
        <begin position="498"/>
        <end position="522"/>
    </location>
</feature>
<evidence type="ECO:0000313" key="3">
    <source>
        <dbReference type="Proteomes" id="UP000672032"/>
    </source>
</evidence>
<feature type="compositionally biased region" description="Basic and acidic residues" evidence="1">
    <location>
        <begin position="167"/>
        <end position="179"/>
    </location>
</feature>
<dbReference type="Proteomes" id="UP000672032">
    <property type="component" value="Chromosome 1"/>
</dbReference>
<evidence type="ECO:0000256" key="1">
    <source>
        <dbReference type="SAM" id="MobiDB-lite"/>
    </source>
</evidence>
<keyword evidence="3" id="KW-1185">Reference proteome</keyword>
<gene>
    <name evidence="2" type="ORF">DSL72_003418</name>
</gene>
<sequence>MDQIPELSSSSLSAVTPVTSSSTDQPTATPSSTDILDDNPKNGAETKWKGKAPLTKRESDDELHHEEAPRPENKAKSALNGTNHNTKKTAKYAELINAYINESDVIGDCKGKRITRREVAAEQSDANNSKVESGSSKGTLSRLDTSTPAKITKLNNTTSARGKKRKREEAEETRLDIAENQRQLDSSKRVGPLSSAKRHKTDPDALEHTPFPLQSITELELPSIAAAKEKNNNKLTFTYKDPEFFPVRSEATQNTYREGAEIAPHITPSSSRDRAEPQTSPNVAPKSKKKKAKKARKIKVPCGAAQLKWLGVQPEAVQKEMWSAADLRESQFPNDTVVVTEIKNGEEVRVKKVTYYMTQYLKNRSSPPLSVAKQAGRTKSFKYKVHFPSEFLNLMVQNNCIFVPRYVEFTLETTSERGFEKKVEIQRKIREKEAKGEKLMFEMLPEHPDTIGQEEAVEREFAAKFKLGASAEDDVRLKEEIRRRMKEAAKKLRLEGRQGLDNSMGSSQVTEEAAKEVMRGSKTKKERIFELKQMILQQIREEDAGKEKLALHE</sequence>
<dbReference type="EMBL" id="CP063405">
    <property type="protein sequence ID" value="QSZ28912.1"/>
    <property type="molecule type" value="Genomic_DNA"/>
</dbReference>